<dbReference type="Proteomes" id="UP001642540">
    <property type="component" value="Unassembled WGS sequence"/>
</dbReference>
<reference evidence="1 2" key="1">
    <citation type="submission" date="2024-08" db="EMBL/GenBank/DDBJ databases">
        <authorList>
            <person name="Cucini C."/>
            <person name="Frati F."/>
        </authorList>
    </citation>
    <scope>NUCLEOTIDE SEQUENCE [LARGE SCALE GENOMIC DNA]</scope>
</reference>
<dbReference type="EMBL" id="CAXLJM020000111">
    <property type="protein sequence ID" value="CAL8136162.1"/>
    <property type="molecule type" value="Genomic_DNA"/>
</dbReference>
<dbReference type="SUPFAM" id="SSF52047">
    <property type="entry name" value="RNI-like"/>
    <property type="match status" value="1"/>
</dbReference>
<organism evidence="1 2">
    <name type="scientific">Orchesella dallaii</name>
    <dbReference type="NCBI Taxonomy" id="48710"/>
    <lineage>
        <taxon>Eukaryota</taxon>
        <taxon>Metazoa</taxon>
        <taxon>Ecdysozoa</taxon>
        <taxon>Arthropoda</taxon>
        <taxon>Hexapoda</taxon>
        <taxon>Collembola</taxon>
        <taxon>Entomobryomorpha</taxon>
        <taxon>Entomobryoidea</taxon>
        <taxon>Orchesellidae</taxon>
        <taxon>Orchesellinae</taxon>
        <taxon>Orchesella</taxon>
    </lineage>
</organism>
<evidence type="ECO:0000313" key="2">
    <source>
        <dbReference type="Proteomes" id="UP001642540"/>
    </source>
</evidence>
<proteinExistence type="predicted"/>
<comment type="caution">
    <text evidence="1">The sequence shown here is derived from an EMBL/GenBank/DDBJ whole genome shotgun (WGS) entry which is preliminary data.</text>
</comment>
<evidence type="ECO:0008006" key="3">
    <source>
        <dbReference type="Google" id="ProtNLM"/>
    </source>
</evidence>
<accession>A0ABP1RUW1</accession>
<evidence type="ECO:0000313" key="1">
    <source>
        <dbReference type="EMBL" id="CAL8136162.1"/>
    </source>
</evidence>
<gene>
    <name evidence="1" type="ORF">ODALV1_LOCUS26311</name>
</gene>
<dbReference type="InterPro" id="IPR032675">
    <property type="entry name" value="LRR_dom_sf"/>
</dbReference>
<keyword evidence="2" id="KW-1185">Reference proteome</keyword>
<protein>
    <recommendedName>
        <fullName evidence="3">F-box domain-containing protein</fullName>
    </recommendedName>
</protein>
<sequence length="504" mass="58992">MENQGNPDRNEVETPPILRLLPEIWPEIFQHLNSSDFHSLINTSIVFRGEHKTEIINRLFPLILKIVLSQPTKSLDLNTWLALRQVNRSTKSAIDSLLCDESAPEAYWKRVTGRYYEWSTSGGDELHNLRSICKEVRSDYKISRQGKFFRLIINPKDFLCGSSLNSDKENRGKNPFLAKYFEIDCCAIADRQSQMRIEPLKNFMRQHGHNLTHLRFSSAHIMGLVFKLLPHAPNLKVLKLHTENPILNQNEYVKQIHYPDLPSLEFLDLDGFYDHDREQVNTRLNTALIRKYGLQIKTLSCGDQFFRGWWALGPFYRRKLSNLERIRVSKVTERTFIALSQENFAQLKELHFTNYDPSVGFNVQTVQQVVDTLNQFARSLTTVYLYLNLTDLRRGRDDVRKESLLVKLPKLKKLATFLDNTNATWFQQFLLLKCDSLEELHLHHRGRREGTLTNVRSKLKDFFGFARKLKRVRVTYLVNSRSQGSSERVDIYRDGVECRKLWSV</sequence>
<dbReference type="Gene3D" id="3.80.10.10">
    <property type="entry name" value="Ribonuclease Inhibitor"/>
    <property type="match status" value="1"/>
</dbReference>
<name>A0ABP1RUW1_9HEXA</name>